<accession>W4LCU9</accession>
<organism evidence="2 3">
    <name type="scientific">Candidatus Entotheonella gemina</name>
    <dbReference type="NCBI Taxonomy" id="1429439"/>
    <lineage>
        <taxon>Bacteria</taxon>
        <taxon>Pseudomonadati</taxon>
        <taxon>Nitrospinota/Tectimicrobiota group</taxon>
        <taxon>Candidatus Tectimicrobiota</taxon>
        <taxon>Candidatus Entotheonellia</taxon>
        <taxon>Candidatus Entotheonellales</taxon>
        <taxon>Candidatus Entotheonellaceae</taxon>
        <taxon>Candidatus Entotheonella</taxon>
    </lineage>
</organism>
<dbReference type="Gene3D" id="3.90.550.10">
    <property type="entry name" value="Spore Coat Polysaccharide Biosynthesis Protein SpsA, Chain A"/>
    <property type="match status" value="1"/>
</dbReference>
<dbReference type="Pfam" id="PF00535">
    <property type="entry name" value="Glycos_transf_2"/>
    <property type="match status" value="1"/>
</dbReference>
<dbReference type="InterPro" id="IPR001173">
    <property type="entry name" value="Glyco_trans_2-like"/>
</dbReference>
<dbReference type="PANTHER" id="PTHR48090">
    <property type="entry name" value="UNDECAPRENYL-PHOSPHATE 4-DEOXY-4-FORMAMIDO-L-ARABINOSE TRANSFERASE-RELATED"/>
    <property type="match status" value="1"/>
</dbReference>
<dbReference type="AlphaFoldDB" id="W4LCU9"/>
<evidence type="ECO:0000259" key="1">
    <source>
        <dbReference type="Pfam" id="PF00535"/>
    </source>
</evidence>
<keyword evidence="3" id="KW-1185">Reference proteome</keyword>
<name>W4LCU9_9BACT</name>
<dbReference type="PANTHER" id="PTHR48090:SF7">
    <property type="entry name" value="RFBJ PROTEIN"/>
    <property type="match status" value="1"/>
</dbReference>
<sequence>MLRYAIETKADVVVLLHADGQYAPEELPKLVEPFTSEAADMVQGSRMMEGRAALRGGMPRYKYIANRGLTAIENLAFGLRMAEYHSGYMLYARRALQEIPFEKLSNSFCFDQEKLIMAKVKGLKIVQRPIPTHYGDEISHLKPIRYGLHVLSLVWAYQRGHYHAL</sequence>
<reference evidence="2 3" key="1">
    <citation type="journal article" date="2014" name="Nature">
        <title>An environmental bacterial taxon with a large and distinct metabolic repertoire.</title>
        <authorList>
            <person name="Wilson M.C."/>
            <person name="Mori T."/>
            <person name="Ruckert C."/>
            <person name="Uria A.R."/>
            <person name="Helf M.J."/>
            <person name="Takada K."/>
            <person name="Gernert C."/>
            <person name="Steffens U.A."/>
            <person name="Heycke N."/>
            <person name="Schmitt S."/>
            <person name="Rinke C."/>
            <person name="Helfrich E.J."/>
            <person name="Brachmann A.O."/>
            <person name="Gurgui C."/>
            <person name="Wakimoto T."/>
            <person name="Kracht M."/>
            <person name="Crusemann M."/>
            <person name="Hentschel U."/>
            <person name="Abe I."/>
            <person name="Matsunaga S."/>
            <person name="Kalinowski J."/>
            <person name="Takeyama H."/>
            <person name="Piel J."/>
        </authorList>
    </citation>
    <scope>NUCLEOTIDE SEQUENCE [LARGE SCALE GENOMIC DNA]</scope>
    <source>
        <strain evidence="3">TSY2</strain>
    </source>
</reference>
<feature type="domain" description="Glycosyltransferase 2-like" evidence="1">
    <location>
        <begin position="8"/>
        <end position="99"/>
    </location>
</feature>
<dbReference type="EMBL" id="AZHX01002268">
    <property type="protein sequence ID" value="ETW95797.1"/>
    <property type="molecule type" value="Genomic_DNA"/>
</dbReference>
<gene>
    <name evidence="2" type="ORF">ETSY2_47560</name>
</gene>
<dbReference type="HOGENOM" id="CLU_1607838_0_0_7"/>
<dbReference type="InterPro" id="IPR050256">
    <property type="entry name" value="Glycosyltransferase_2"/>
</dbReference>
<protein>
    <recommendedName>
        <fullName evidence="1">Glycosyltransferase 2-like domain-containing protein</fullName>
    </recommendedName>
</protein>
<dbReference type="Proteomes" id="UP000019140">
    <property type="component" value="Unassembled WGS sequence"/>
</dbReference>
<proteinExistence type="predicted"/>
<dbReference type="InterPro" id="IPR029044">
    <property type="entry name" value="Nucleotide-diphossugar_trans"/>
</dbReference>
<dbReference type="SUPFAM" id="SSF53448">
    <property type="entry name" value="Nucleotide-diphospho-sugar transferases"/>
    <property type="match status" value="1"/>
</dbReference>
<comment type="caution">
    <text evidence="2">The sequence shown here is derived from an EMBL/GenBank/DDBJ whole genome shotgun (WGS) entry which is preliminary data.</text>
</comment>
<evidence type="ECO:0000313" key="3">
    <source>
        <dbReference type="Proteomes" id="UP000019140"/>
    </source>
</evidence>
<evidence type="ECO:0000313" key="2">
    <source>
        <dbReference type="EMBL" id="ETW95797.1"/>
    </source>
</evidence>
<dbReference type="PATRIC" id="fig|1429439.4.peg.7879"/>
<dbReference type="CDD" id="cd04179">
    <property type="entry name" value="DPM_DPG-synthase_like"/>
    <property type="match status" value="1"/>
</dbReference>